<evidence type="ECO:0000256" key="5">
    <source>
        <dbReference type="ARBA" id="ARBA00023239"/>
    </source>
</evidence>
<dbReference type="AlphaFoldDB" id="A0A286UI99"/>
<evidence type="ECO:0000256" key="3">
    <source>
        <dbReference type="ARBA" id="ARBA00022723"/>
    </source>
</evidence>
<dbReference type="InParanoid" id="A0A286UI99"/>
<name>A0A286UI99_9AGAM</name>
<dbReference type="InterPro" id="IPR008949">
    <property type="entry name" value="Isoprenoid_synthase_dom_sf"/>
</dbReference>
<evidence type="ECO:0000256" key="4">
    <source>
        <dbReference type="ARBA" id="ARBA00022842"/>
    </source>
</evidence>
<dbReference type="Gene3D" id="1.10.600.10">
    <property type="entry name" value="Farnesyl Diphosphate Synthase"/>
    <property type="match status" value="1"/>
</dbReference>
<sequence>MQSPQYIRLPDLFALTPVEWQRPNPHFRGDFRPSTEWMLSYGFFAGPKRSRIDAANAELLGAYTYTYVDAELLRVVSDYLTMLFTLDEITDEQDGEGAMLTRERYVRALLDESGEDDSPVTRFTKDFMKRLPKASKNVLERFIATNASYIEATANEARLRAHGEVMSIEEYIPHRRENGGVRPCFDLIELVLGVELPEEVLKDHDFINAQNAAIDMIGWANDVYSYAIEYARGIEGNNSVTVLMESKGLTVQEAMDHVALIYKDFGEILTDSRSRIRSFGPEVDKAVQTYIMGMEQWVIGNLEWSLDTGRFFGKEVRETRMVELKPHKSVV</sequence>
<evidence type="ECO:0000256" key="6">
    <source>
        <dbReference type="RuleBase" id="RU366034"/>
    </source>
</evidence>
<gene>
    <name evidence="7" type="ORF">PNOK_0603800</name>
</gene>
<comment type="similarity">
    <text evidence="2 6">Belongs to the terpene synthase family.</text>
</comment>
<comment type="cofactor">
    <cofactor evidence="1 6">
        <name>Mg(2+)</name>
        <dbReference type="ChEBI" id="CHEBI:18420"/>
    </cofactor>
</comment>
<comment type="caution">
    <text evidence="7">The sequence shown here is derived from an EMBL/GenBank/DDBJ whole genome shotgun (WGS) entry which is preliminary data.</text>
</comment>
<dbReference type="EMBL" id="NBII01000005">
    <property type="protein sequence ID" value="PAV19194.1"/>
    <property type="molecule type" value="Genomic_DNA"/>
</dbReference>
<dbReference type="GO" id="GO:0008299">
    <property type="term" value="P:isoprenoid biosynthetic process"/>
    <property type="evidence" value="ECO:0007669"/>
    <property type="project" value="UniProtKB-ARBA"/>
</dbReference>
<dbReference type="SFLD" id="SFLDG01020">
    <property type="entry name" value="Terpene_Cyclase_Like_2"/>
    <property type="match status" value="1"/>
</dbReference>
<dbReference type="Pfam" id="PF19086">
    <property type="entry name" value="Terpene_syn_C_2"/>
    <property type="match status" value="1"/>
</dbReference>
<evidence type="ECO:0000313" key="8">
    <source>
        <dbReference type="Proteomes" id="UP000217199"/>
    </source>
</evidence>
<evidence type="ECO:0000313" key="7">
    <source>
        <dbReference type="EMBL" id="PAV19194.1"/>
    </source>
</evidence>
<dbReference type="GO" id="GO:0010333">
    <property type="term" value="F:terpene synthase activity"/>
    <property type="evidence" value="ECO:0007669"/>
    <property type="project" value="InterPro"/>
</dbReference>
<dbReference type="SFLD" id="SFLDS00005">
    <property type="entry name" value="Isoprenoid_Synthase_Type_I"/>
    <property type="match status" value="1"/>
</dbReference>
<dbReference type="EC" id="4.2.3.-" evidence="6"/>
<evidence type="ECO:0000256" key="1">
    <source>
        <dbReference type="ARBA" id="ARBA00001946"/>
    </source>
</evidence>
<dbReference type="InterPro" id="IPR034686">
    <property type="entry name" value="Terpene_cyclase-like_2"/>
</dbReference>
<dbReference type="PANTHER" id="PTHR35201:SF4">
    <property type="entry name" value="BETA-PINACENE SYNTHASE-RELATED"/>
    <property type="match status" value="1"/>
</dbReference>
<organism evidence="7 8">
    <name type="scientific">Pyrrhoderma noxium</name>
    <dbReference type="NCBI Taxonomy" id="2282107"/>
    <lineage>
        <taxon>Eukaryota</taxon>
        <taxon>Fungi</taxon>
        <taxon>Dikarya</taxon>
        <taxon>Basidiomycota</taxon>
        <taxon>Agaricomycotina</taxon>
        <taxon>Agaricomycetes</taxon>
        <taxon>Hymenochaetales</taxon>
        <taxon>Hymenochaetaceae</taxon>
        <taxon>Pyrrhoderma</taxon>
    </lineage>
</organism>
<dbReference type="PANTHER" id="PTHR35201">
    <property type="entry name" value="TERPENE SYNTHASE"/>
    <property type="match status" value="1"/>
</dbReference>
<accession>A0A286UI99</accession>
<reference evidence="7 8" key="1">
    <citation type="journal article" date="2017" name="Mol. Ecol.">
        <title>Comparative and population genomic landscape of Phellinus noxius: A hypervariable fungus causing root rot in trees.</title>
        <authorList>
            <person name="Chung C.L."/>
            <person name="Lee T.J."/>
            <person name="Akiba M."/>
            <person name="Lee H.H."/>
            <person name="Kuo T.H."/>
            <person name="Liu D."/>
            <person name="Ke H.M."/>
            <person name="Yokoi T."/>
            <person name="Roa M.B."/>
            <person name="Lu M.J."/>
            <person name="Chang Y.Y."/>
            <person name="Ann P.J."/>
            <person name="Tsai J.N."/>
            <person name="Chen C.Y."/>
            <person name="Tzean S.S."/>
            <person name="Ota Y."/>
            <person name="Hattori T."/>
            <person name="Sahashi N."/>
            <person name="Liou R.F."/>
            <person name="Kikuchi T."/>
            <person name="Tsai I.J."/>
        </authorList>
    </citation>
    <scope>NUCLEOTIDE SEQUENCE [LARGE SCALE GENOMIC DNA]</scope>
    <source>
        <strain evidence="7 8">FFPRI411160</strain>
    </source>
</reference>
<dbReference type="GO" id="GO:0046872">
    <property type="term" value="F:metal ion binding"/>
    <property type="evidence" value="ECO:0007669"/>
    <property type="project" value="UniProtKB-KW"/>
</dbReference>
<proteinExistence type="inferred from homology"/>
<protein>
    <recommendedName>
        <fullName evidence="6">Terpene synthase</fullName>
        <ecNumber evidence="6">4.2.3.-</ecNumber>
    </recommendedName>
</protein>
<dbReference type="Proteomes" id="UP000217199">
    <property type="component" value="Unassembled WGS sequence"/>
</dbReference>
<keyword evidence="8" id="KW-1185">Reference proteome</keyword>
<keyword evidence="5 6" id="KW-0456">Lyase</keyword>
<dbReference type="OrthoDB" id="2861623at2759"/>
<keyword evidence="3 6" id="KW-0479">Metal-binding</keyword>
<evidence type="ECO:0000256" key="2">
    <source>
        <dbReference type="ARBA" id="ARBA00006333"/>
    </source>
</evidence>
<dbReference type="SUPFAM" id="SSF48576">
    <property type="entry name" value="Terpenoid synthases"/>
    <property type="match status" value="1"/>
</dbReference>
<keyword evidence="4 6" id="KW-0460">Magnesium</keyword>